<keyword evidence="5" id="KW-1185">Reference proteome</keyword>
<dbReference type="InterPro" id="IPR023346">
    <property type="entry name" value="Lysozyme-like_dom_sf"/>
</dbReference>
<dbReference type="PANTHER" id="PTHR30163:SF9">
    <property type="entry name" value="MEMBRANE-BOUND LYTIC MUREIN TRANSGLYCOSYLASE B"/>
    <property type="match status" value="1"/>
</dbReference>
<dbReference type="RefSeq" id="WP_211327592.1">
    <property type="nucleotide sequence ID" value="NZ_REFJ01000003.1"/>
</dbReference>
<dbReference type="Gene3D" id="1.10.8.350">
    <property type="entry name" value="Bacterial muramidase"/>
    <property type="match status" value="1"/>
</dbReference>
<dbReference type="InterPro" id="IPR031304">
    <property type="entry name" value="SLT_2"/>
</dbReference>
<dbReference type="NCBIfam" id="TIGR02282">
    <property type="entry name" value="MltB"/>
    <property type="match status" value="1"/>
</dbReference>
<dbReference type="AlphaFoldDB" id="A0A3M0AM39"/>
<dbReference type="Pfam" id="PF13406">
    <property type="entry name" value="SLT_2"/>
    <property type="match status" value="1"/>
</dbReference>
<comment type="caution">
    <text evidence="4">The sequence shown here is derived from an EMBL/GenBank/DDBJ whole genome shotgun (WGS) entry which is preliminary data.</text>
</comment>
<dbReference type="GO" id="GO:0009253">
    <property type="term" value="P:peptidoglycan catabolic process"/>
    <property type="evidence" value="ECO:0007669"/>
    <property type="project" value="TreeGrafter"/>
</dbReference>
<feature type="signal peptide" evidence="2">
    <location>
        <begin position="1"/>
        <end position="21"/>
    </location>
</feature>
<dbReference type="FunFam" id="1.10.8.350:FF:000001">
    <property type="entry name" value="Lytic murein transglycosylase B"/>
    <property type="match status" value="1"/>
</dbReference>
<dbReference type="SUPFAM" id="SSF53955">
    <property type="entry name" value="Lysozyme-like"/>
    <property type="match status" value="1"/>
</dbReference>
<dbReference type="CDD" id="cd13399">
    <property type="entry name" value="Slt35-like"/>
    <property type="match status" value="1"/>
</dbReference>
<evidence type="ECO:0000259" key="3">
    <source>
        <dbReference type="Pfam" id="PF13406"/>
    </source>
</evidence>
<gene>
    <name evidence="4" type="ORF">DFR27_1398</name>
</gene>
<feature type="domain" description="Transglycosylase SLT" evidence="3">
    <location>
        <begin position="31"/>
        <end position="317"/>
    </location>
</feature>
<dbReference type="Gene3D" id="1.10.530.10">
    <property type="match status" value="1"/>
</dbReference>
<accession>A0A3M0AM39</accession>
<dbReference type="Proteomes" id="UP000267187">
    <property type="component" value="Unassembled WGS sequence"/>
</dbReference>
<dbReference type="GO" id="GO:0008933">
    <property type="term" value="F:peptidoglycan lytic transglycosylase activity"/>
    <property type="evidence" value="ECO:0007669"/>
    <property type="project" value="TreeGrafter"/>
</dbReference>
<evidence type="ECO:0000313" key="5">
    <source>
        <dbReference type="Proteomes" id="UP000267187"/>
    </source>
</evidence>
<reference evidence="4 5" key="1">
    <citation type="submission" date="2018-10" db="EMBL/GenBank/DDBJ databases">
        <title>Genomic Encyclopedia of Type Strains, Phase IV (KMG-IV): sequencing the most valuable type-strain genomes for metagenomic binning, comparative biology and taxonomic classification.</title>
        <authorList>
            <person name="Goeker M."/>
        </authorList>
    </citation>
    <scope>NUCLEOTIDE SEQUENCE [LARGE SCALE GENOMIC DNA]</scope>
    <source>
        <strain evidence="4 5">DSM 25080</strain>
    </source>
</reference>
<proteinExistence type="predicted"/>
<evidence type="ECO:0000256" key="1">
    <source>
        <dbReference type="PIRSR" id="PIRSR611757-1"/>
    </source>
</evidence>
<evidence type="ECO:0000256" key="2">
    <source>
        <dbReference type="SAM" id="SignalP"/>
    </source>
</evidence>
<organism evidence="4 5">
    <name type="scientific">Umboniibacter marinipuniceus</name>
    <dbReference type="NCBI Taxonomy" id="569599"/>
    <lineage>
        <taxon>Bacteria</taxon>
        <taxon>Pseudomonadati</taxon>
        <taxon>Pseudomonadota</taxon>
        <taxon>Gammaproteobacteria</taxon>
        <taxon>Cellvibrionales</taxon>
        <taxon>Cellvibrionaceae</taxon>
        <taxon>Umboniibacter</taxon>
    </lineage>
</organism>
<feature type="active site" evidence="1">
    <location>
        <position position="122"/>
    </location>
</feature>
<evidence type="ECO:0000313" key="4">
    <source>
        <dbReference type="EMBL" id="RMA80042.1"/>
    </source>
</evidence>
<sequence>MKKVLRGLVAASLFASPSLMAYERDEDLVEAWINEVSTTHGIDATYLRDLMDEAKYQQSIIDAISRPAERVLTWSEYRNIFIEQARIDGGVEFIERNLDTLKRIEAETGVSAEYIVAIIGVETRYGRIMGNYRVIDALSTLGFSYPRRSSFFKKELTEFVLMIEETGLDPLSLKGSYAGAMGLGQFIPSSYRAYSKDDTGDGVADLWTSEQDAIASVANYFKRHGWKAGEPVLVSLTAPENAEEYPRSPLALDRTMAEVEAMGYRPDAVLAADTKARIFFFADNPGGEYVAGLQNFYTITRYNHSSYYALAVHQLAENLREQSVLSAQ</sequence>
<dbReference type="InterPro" id="IPR043426">
    <property type="entry name" value="MltB-like"/>
</dbReference>
<feature type="chain" id="PRO_5018192523" evidence="2">
    <location>
        <begin position="22"/>
        <end position="328"/>
    </location>
</feature>
<dbReference type="EMBL" id="REFJ01000003">
    <property type="protein sequence ID" value="RMA80042.1"/>
    <property type="molecule type" value="Genomic_DNA"/>
</dbReference>
<keyword evidence="2" id="KW-0732">Signal</keyword>
<name>A0A3M0AM39_9GAMM</name>
<dbReference type="PANTHER" id="PTHR30163">
    <property type="entry name" value="MEMBRANE-BOUND LYTIC MUREIN TRANSGLYCOSYLASE B"/>
    <property type="match status" value="1"/>
</dbReference>
<dbReference type="InterPro" id="IPR011757">
    <property type="entry name" value="Lytic_transglycosylase_MltB"/>
</dbReference>
<protein>
    <submittedName>
        <fullName evidence="4">Membrane-bound lytic murein transglycosylase B</fullName>
    </submittedName>
</protein>